<organism evidence="2 3">
    <name type="scientific">Elysia crispata</name>
    <name type="common">lettuce slug</name>
    <dbReference type="NCBI Taxonomy" id="231223"/>
    <lineage>
        <taxon>Eukaryota</taxon>
        <taxon>Metazoa</taxon>
        <taxon>Spiralia</taxon>
        <taxon>Lophotrochozoa</taxon>
        <taxon>Mollusca</taxon>
        <taxon>Gastropoda</taxon>
        <taxon>Heterobranchia</taxon>
        <taxon>Euthyneura</taxon>
        <taxon>Panpulmonata</taxon>
        <taxon>Sacoglossa</taxon>
        <taxon>Placobranchoidea</taxon>
        <taxon>Plakobranchidae</taxon>
        <taxon>Elysia</taxon>
    </lineage>
</organism>
<gene>
    <name evidence="2" type="ORF">RRG08_054757</name>
</gene>
<sequence length="112" mass="12458">LSGSLNPVVVETQNQSTNNVADLKPDWFFSYQDQCVRSSQQPPAFPKTFPTRFKKCPKCIANHTSLRLPFLDRLRVLGVSNISIRAGPRSPPRHEAAGTTQLKGAVHRMDAN</sequence>
<feature type="region of interest" description="Disordered" evidence="1">
    <location>
        <begin position="84"/>
        <end position="112"/>
    </location>
</feature>
<comment type="caution">
    <text evidence="2">The sequence shown here is derived from an EMBL/GenBank/DDBJ whole genome shotgun (WGS) entry which is preliminary data.</text>
</comment>
<name>A0AAE1B1Z0_9GAST</name>
<evidence type="ECO:0000256" key="1">
    <source>
        <dbReference type="SAM" id="MobiDB-lite"/>
    </source>
</evidence>
<dbReference type="Proteomes" id="UP001283361">
    <property type="component" value="Unassembled WGS sequence"/>
</dbReference>
<protein>
    <submittedName>
        <fullName evidence="2">Uncharacterized protein</fullName>
    </submittedName>
</protein>
<keyword evidence="3" id="KW-1185">Reference proteome</keyword>
<accession>A0AAE1B1Z0</accession>
<dbReference type="EMBL" id="JAWDGP010000750">
    <property type="protein sequence ID" value="KAK3797740.1"/>
    <property type="molecule type" value="Genomic_DNA"/>
</dbReference>
<feature type="non-terminal residue" evidence="2">
    <location>
        <position position="1"/>
    </location>
</feature>
<proteinExistence type="predicted"/>
<dbReference type="AlphaFoldDB" id="A0AAE1B1Z0"/>
<evidence type="ECO:0000313" key="2">
    <source>
        <dbReference type="EMBL" id="KAK3797740.1"/>
    </source>
</evidence>
<evidence type="ECO:0000313" key="3">
    <source>
        <dbReference type="Proteomes" id="UP001283361"/>
    </source>
</evidence>
<reference evidence="2" key="1">
    <citation type="journal article" date="2023" name="G3 (Bethesda)">
        <title>A reference genome for the long-term kleptoplast-retaining sea slug Elysia crispata morphotype clarki.</title>
        <authorList>
            <person name="Eastman K.E."/>
            <person name="Pendleton A.L."/>
            <person name="Shaikh M.A."/>
            <person name="Suttiyut T."/>
            <person name="Ogas R."/>
            <person name="Tomko P."/>
            <person name="Gavelis G."/>
            <person name="Widhalm J.R."/>
            <person name="Wisecaver J.H."/>
        </authorList>
    </citation>
    <scope>NUCLEOTIDE SEQUENCE</scope>
    <source>
        <strain evidence="2">ECLA1</strain>
    </source>
</reference>